<dbReference type="Pfam" id="PF00248">
    <property type="entry name" value="Aldo_ket_red"/>
    <property type="match status" value="1"/>
</dbReference>
<dbReference type="PANTHER" id="PTHR43827:SF14">
    <property type="entry name" value="NADP-DEPENDENT OXIDOREDUCTASE DOMAIN-CONTAINING PROTEIN"/>
    <property type="match status" value="1"/>
</dbReference>
<evidence type="ECO:0000313" key="2">
    <source>
        <dbReference type="EMBL" id="CCA69815.1"/>
    </source>
</evidence>
<dbReference type="Gene3D" id="3.20.20.100">
    <property type="entry name" value="NADP-dependent oxidoreductase domain"/>
    <property type="match status" value="2"/>
</dbReference>
<dbReference type="EMBL" id="CAFZ01000064">
    <property type="protein sequence ID" value="CCA69815.1"/>
    <property type="molecule type" value="Genomic_DNA"/>
</dbReference>
<dbReference type="GO" id="GO:0016491">
    <property type="term" value="F:oxidoreductase activity"/>
    <property type="evidence" value="ECO:0007669"/>
    <property type="project" value="InterPro"/>
</dbReference>
<sequence length="237" mass="26716">MAGVYKVLESGAKVPFLAFGTGTALYSQDATKQVLQALRAGFRHVDAAQMYANEESVGNAIEAFLSTPNDSQSSRIPSREDIYVTTKFHRTSSGSRTVKDVLKGQLRALKVDRITNPRHTRSLWDPARFVWWSNACLTQARWTSDPCSPSHYKAYERREKRNQASQLGEINEGQVLLKWLDAKNAIAVTTSSKLDRLQGYLAVSNIPSLNEEEVHAIDEAGMKIHYRTFMKHMDQPR</sequence>
<dbReference type="InterPro" id="IPR023210">
    <property type="entry name" value="NADP_OxRdtase_dom"/>
</dbReference>
<dbReference type="PANTHER" id="PTHR43827">
    <property type="entry name" value="2,5-DIKETO-D-GLUCONIC ACID REDUCTASE"/>
    <property type="match status" value="1"/>
</dbReference>
<reference evidence="2 3" key="1">
    <citation type="journal article" date="2011" name="PLoS Pathog.">
        <title>Endophytic Life Strategies Decoded by Genome and Transcriptome Analyses of the Mutualistic Root Symbiont Piriformospora indica.</title>
        <authorList>
            <person name="Zuccaro A."/>
            <person name="Lahrmann U."/>
            <person name="Guldener U."/>
            <person name="Langen G."/>
            <person name="Pfiffi S."/>
            <person name="Biedenkopf D."/>
            <person name="Wong P."/>
            <person name="Samans B."/>
            <person name="Grimm C."/>
            <person name="Basiewicz M."/>
            <person name="Murat C."/>
            <person name="Martin F."/>
            <person name="Kogel K.H."/>
        </authorList>
    </citation>
    <scope>NUCLEOTIDE SEQUENCE [LARGE SCALE GENOMIC DNA]</scope>
    <source>
        <strain evidence="2 3">DSM 11827</strain>
    </source>
</reference>
<protein>
    <submittedName>
        <fullName evidence="2">Related to oxidoreductase, aldo/keto reductase family</fullName>
    </submittedName>
</protein>
<dbReference type="InterPro" id="IPR036812">
    <property type="entry name" value="NAD(P)_OxRdtase_dom_sf"/>
</dbReference>
<dbReference type="OrthoDB" id="416253at2759"/>
<dbReference type="Proteomes" id="UP000007148">
    <property type="component" value="Unassembled WGS sequence"/>
</dbReference>
<evidence type="ECO:0000313" key="3">
    <source>
        <dbReference type="Proteomes" id="UP000007148"/>
    </source>
</evidence>
<proteinExistence type="predicted"/>
<organism evidence="2 3">
    <name type="scientific">Serendipita indica (strain DSM 11827)</name>
    <name type="common">Root endophyte fungus</name>
    <name type="synonym">Piriformospora indica</name>
    <dbReference type="NCBI Taxonomy" id="1109443"/>
    <lineage>
        <taxon>Eukaryota</taxon>
        <taxon>Fungi</taxon>
        <taxon>Dikarya</taxon>
        <taxon>Basidiomycota</taxon>
        <taxon>Agaricomycotina</taxon>
        <taxon>Agaricomycetes</taxon>
        <taxon>Sebacinales</taxon>
        <taxon>Serendipitaceae</taxon>
        <taxon>Serendipita</taxon>
    </lineage>
</organism>
<gene>
    <name evidence="2" type="ORF">PIIN_03756</name>
</gene>
<feature type="domain" description="NADP-dependent oxidoreductase" evidence="1">
    <location>
        <begin position="23"/>
        <end position="114"/>
    </location>
</feature>
<dbReference type="HOGENOM" id="CLU_023205_0_3_1"/>
<dbReference type="InterPro" id="IPR020471">
    <property type="entry name" value="AKR"/>
</dbReference>
<dbReference type="eggNOG" id="KOG1577">
    <property type="taxonomic scope" value="Eukaryota"/>
</dbReference>
<accession>G4TER0</accession>
<keyword evidence="3" id="KW-1185">Reference proteome</keyword>
<name>G4TER0_SERID</name>
<dbReference type="SUPFAM" id="SSF51430">
    <property type="entry name" value="NAD(P)-linked oxidoreductase"/>
    <property type="match status" value="1"/>
</dbReference>
<dbReference type="InterPro" id="IPR018170">
    <property type="entry name" value="Aldo/ket_reductase_CS"/>
</dbReference>
<dbReference type="STRING" id="1109443.G4TER0"/>
<comment type="caution">
    <text evidence="2">The sequence shown here is derived from an EMBL/GenBank/DDBJ whole genome shotgun (WGS) entry which is preliminary data.</text>
</comment>
<dbReference type="PROSITE" id="PS00798">
    <property type="entry name" value="ALDOKETO_REDUCTASE_1"/>
    <property type="match status" value="1"/>
</dbReference>
<dbReference type="InParanoid" id="G4TER0"/>
<dbReference type="AlphaFoldDB" id="G4TER0"/>
<evidence type="ECO:0000259" key="1">
    <source>
        <dbReference type="Pfam" id="PF00248"/>
    </source>
</evidence>